<dbReference type="InterPro" id="IPR021765">
    <property type="entry name" value="UstYa-like"/>
</dbReference>
<keyword evidence="5" id="KW-1185">Reference proteome</keyword>
<comment type="similarity">
    <text evidence="1">Belongs to the ustYa family.</text>
</comment>
<evidence type="ECO:0000256" key="3">
    <source>
        <dbReference type="SAM" id="Phobius"/>
    </source>
</evidence>
<dbReference type="PANTHER" id="PTHR33365">
    <property type="entry name" value="YALI0B05434P"/>
    <property type="match status" value="1"/>
</dbReference>
<dbReference type="GeneID" id="85447050"/>
<dbReference type="RefSeq" id="XP_060409752.1">
    <property type="nucleotide sequence ID" value="XM_060562810.1"/>
</dbReference>
<feature type="transmembrane region" description="Helical" evidence="3">
    <location>
        <begin position="58"/>
        <end position="81"/>
    </location>
</feature>
<reference evidence="4" key="1">
    <citation type="submission" date="2021-06" db="EMBL/GenBank/DDBJ databases">
        <title>Comparative genomics, transcriptomics and evolutionary studies reveal genomic signatures of adaptation to plant cell wall in hemibiotrophic fungi.</title>
        <authorList>
            <consortium name="DOE Joint Genome Institute"/>
            <person name="Baroncelli R."/>
            <person name="Diaz J.F."/>
            <person name="Benocci T."/>
            <person name="Peng M."/>
            <person name="Battaglia E."/>
            <person name="Haridas S."/>
            <person name="Andreopoulos W."/>
            <person name="Labutti K."/>
            <person name="Pangilinan J."/>
            <person name="Floch G.L."/>
            <person name="Makela M.R."/>
            <person name="Henrissat B."/>
            <person name="Grigoriev I.V."/>
            <person name="Crouch J.A."/>
            <person name="De Vries R.P."/>
            <person name="Sukno S.A."/>
            <person name="Thon M.R."/>
        </authorList>
    </citation>
    <scope>NUCLEOTIDE SEQUENCE</scope>
    <source>
        <strain evidence="4">CBS 125086</strain>
    </source>
</reference>
<feature type="region of interest" description="Disordered" evidence="2">
    <location>
        <begin position="1"/>
        <end position="37"/>
    </location>
</feature>
<evidence type="ECO:0000256" key="1">
    <source>
        <dbReference type="ARBA" id="ARBA00035112"/>
    </source>
</evidence>
<sequence>MGSQQRSDLDRSFSPGENLEKTSMDLPSSAPDSDSSSFLGEREIREIRSNHITRRRRLWWISFVIVHAILLSVYIGSFLSLRAQVNKLRKYGPQLVNSPANDGVEWELQTFINNDNEHGPFSGPPREEVNRNWHRIINDENIVLEPEYIKALGRDQFGVAVPDGSGFLGTLNVYHELHCIVRYLTHASHLQKRLYQYTYPDVYPQGDTPAEQASNRQHKDHCLDFLRQSAMCHADVGVITFQWSPNSLVPVANATHHQCANWDKLAQWTKARTVDMMKPGWLIHPSKGEVAIYPMSLSLPLFTHSANS</sequence>
<gene>
    <name evidence="4" type="ORF">LY79DRAFT_662363</name>
</gene>
<dbReference type="EMBL" id="JAHLJV010000079">
    <property type="protein sequence ID" value="KAK1574208.1"/>
    <property type="molecule type" value="Genomic_DNA"/>
</dbReference>
<organism evidence="4 5">
    <name type="scientific">Colletotrichum navitas</name>
    <dbReference type="NCBI Taxonomy" id="681940"/>
    <lineage>
        <taxon>Eukaryota</taxon>
        <taxon>Fungi</taxon>
        <taxon>Dikarya</taxon>
        <taxon>Ascomycota</taxon>
        <taxon>Pezizomycotina</taxon>
        <taxon>Sordariomycetes</taxon>
        <taxon>Hypocreomycetidae</taxon>
        <taxon>Glomerellales</taxon>
        <taxon>Glomerellaceae</taxon>
        <taxon>Colletotrichum</taxon>
        <taxon>Colletotrichum graminicola species complex</taxon>
    </lineage>
</organism>
<keyword evidence="3" id="KW-0472">Membrane</keyword>
<accession>A0AAD8PR65</accession>
<dbReference type="PANTHER" id="PTHR33365:SF7">
    <property type="entry name" value="TAT PATHWAY SIGNAL SEQUENCE"/>
    <property type="match status" value="1"/>
</dbReference>
<keyword evidence="3" id="KW-1133">Transmembrane helix</keyword>
<dbReference type="GO" id="GO:0043386">
    <property type="term" value="P:mycotoxin biosynthetic process"/>
    <property type="evidence" value="ECO:0007669"/>
    <property type="project" value="InterPro"/>
</dbReference>
<dbReference type="Pfam" id="PF11807">
    <property type="entry name" value="UstYa"/>
    <property type="match status" value="1"/>
</dbReference>
<name>A0AAD8PR65_9PEZI</name>
<dbReference type="Proteomes" id="UP001230504">
    <property type="component" value="Unassembled WGS sequence"/>
</dbReference>
<comment type="caution">
    <text evidence="4">The sequence shown here is derived from an EMBL/GenBank/DDBJ whole genome shotgun (WGS) entry which is preliminary data.</text>
</comment>
<keyword evidence="3" id="KW-0812">Transmembrane</keyword>
<evidence type="ECO:0000256" key="2">
    <source>
        <dbReference type="SAM" id="MobiDB-lite"/>
    </source>
</evidence>
<protein>
    <recommendedName>
        <fullName evidence="6">Tat pathway signal sequence</fullName>
    </recommendedName>
</protein>
<dbReference type="AlphaFoldDB" id="A0AAD8PR65"/>
<evidence type="ECO:0000313" key="5">
    <source>
        <dbReference type="Proteomes" id="UP001230504"/>
    </source>
</evidence>
<proteinExistence type="inferred from homology"/>
<feature type="compositionally biased region" description="Low complexity" evidence="2">
    <location>
        <begin position="24"/>
        <end position="37"/>
    </location>
</feature>
<evidence type="ECO:0000313" key="4">
    <source>
        <dbReference type="EMBL" id="KAK1574208.1"/>
    </source>
</evidence>
<evidence type="ECO:0008006" key="6">
    <source>
        <dbReference type="Google" id="ProtNLM"/>
    </source>
</evidence>